<organism evidence="1">
    <name type="scientific">Mycobacterium phage Wildflower</name>
    <dbReference type="NCBI Taxonomy" id="3141619"/>
    <lineage>
        <taxon>Viruses</taxon>
    </lineage>
</organism>
<dbReference type="EMBL" id="PP763603">
    <property type="protein sequence ID" value="XBS46643.1"/>
    <property type="molecule type" value="Genomic_DNA"/>
</dbReference>
<evidence type="ECO:0000313" key="1">
    <source>
        <dbReference type="EMBL" id="XBS46643.1"/>
    </source>
</evidence>
<reference evidence="1" key="1">
    <citation type="submission" date="2024-05" db="EMBL/GenBank/DDBJ databases">
        <authorList>
            <person name="Sungu N.L."/>
            <person name="Machowski E."/>
            <person name="Ealand C.S."/>
            <person name="Madhav C."/>
            <person name="Jacobs-Sera D."/>
            <person name="Russell D.A."/>
            <person name="Hatfull G.F."/>
            <person name="Kana B.D."/>
        </authorList>
    </citation>
    <scope>NUCLEOTIDE SEQUENCE</scope>
</reference>
<name>A0AB38ZP53_9VIRU</name>
<sequence>MITDITDQLSLPELTETPTPLEMAKIVLDWAEKHPDNHDQDTWGYRGDTECGTTMCIAGTACVVDPNTEVRWLGLSMHNMVRVRGKRTATTAIEIRAADLLGLDEEQAAHLFFDTNSEEALDFLRWHIAALESRADSRVAPDVSYPLT</sequence>
<protein>
    <submittedName>
        <fullName evidence="1">Uncharacterized protein</fullName>
    </submittedName>
</protein>
<proteinExistence type="predicted"/>
<accession>A0AB38ZP53</accession>
<gene>
    <name evidence="1" type="primary">98</name>
    <name evidence="1" type="ORF">WILDFLOWER_98</name>
</gene>